<evidence type="ECO:0000313" key="4">
    <source>
        <dbReference type="EMBL" id="CAF1626867.1"/>
    </source>
</evidence>
<feature type="chain" id="PRO_5044132111" evidence="2">
    <location>
        <begin position="18"/>
        <end position="208"/>
    </location>
</feature>
<feature type="signal peptide" evidence="2">
    <location>
        <begin position="1"/>
        <end position="17"/>
    </location>
</feature>
<dbReference type="Pfam" id="PF13738">
    <property type="entry name" value="Pyr_redox_3"/>
    <property type="match status" value="1"/>
</dbReference>
<evidence type="ECO:0000313" key="5">
    <source>
        <dbReference type="Proteomes" id="UP000663854"/>
    </source>
</evidence>
<protein>
    <submittedName>
        <fullName evidence="3">Uncharacterized protein</fullName>
    </submittedName>
</protein>
<dbReference type="GO" id="GO:0036503">
    <property type="term" value="P:ERAD pathway"/>
    <property type="evidence" value="ECO:0007669"/>
    <property type="project" value="TreeGrafter"/>
</dbReference>
<reference evidence="3" key="1">
    <citation type="submission" date="2021-02" db="EMBL/GenBank/DDBJ databases">
        <authorList>
            <person name="Nowell W R."/>
        </authorList>
    </citation>
    <scope>NUCLEOTIDE SEQUENCE</scope>
</reference>
<evidence type="ECO:0000256" key="2">
    <source>
        <dbReference type="SAM" id="SignalP"/>
    </source>
</evidence>
<dbReference type="Gene3D" id="3.50.50.60">
    <property type="entry name" value="FAD/NAD(P)-binding domain"/>
    <property type="match status" value="1"/>
</dbReference>
<evidence type="ECO:0000313" key="3">
    <source>
        <dbReference type="EMBL" id="CAF1409070.1"/>
    </source>
</evidence>
<dbReference type="PANTHER" id="PTHR43539">
    <property type="entry name" value="FLAVIN-BINDING MONOOXYGENASE-LIKE PROTEIN (AFU_ORTHOLOGUE AFUA_4G09220)"/>
    <property type="match status" value="1"/>
</dbReference>
<feature type="non-terminal residue" evidence="3">
    <location>
        <position position="1"/>
    </location>
</feature>
<dbReference type="GO" id="GO:0050660">
    <property type="term" value="F:flavin adenine dinucleotide binding"/>
    <property type="evidence" value="ECO:0007669"/>
    <property type="project" value="TreeGrafter"/>
</dbReference>
<keyword evidence="2" id="KW-0732">Signal</keyword>
<accession>A0A815LUX5</accession>
<dbReference type="EMBL" id="CAJNOL010007285">
    <property type="protein sequence ID" value="CAF1626867.1"/>
    <property type="molecule type" value="Genomic_DNA"/>
</dbReference>
<organism evidence="3 5">
    <name type="scientific">Rotaria sordida</name>
    <dbReference type="NCBI Taxonomy" id="392033"/>
    <lineage>
        <taxon>Eukaryota</taxon>
        <taxon>Metazoa</taxon>
        <taxon>Spiralia</taxon>
        <taxon>Gnathifera</taxon>
        <taxon>Rotifera</taxon>
        <taxon>Eurotatoria</taxon>
        <taxon>Bdelloidea</taxon>
        <taxon>Philodinida</taxon>
        <taxon>Philodinidae</taxon>
        <taxon>Rotaria</taxon>
    </lineage>
</organism>
<dbReference type="SUPFAM" id="SSF51905">
    <property type="entry name" value="FAD/NAD(P)-binding domain"/>
    <property type="match status" value="1"/>
</dbReference>
<dbReference type="GO" id="GO:0004497">
    <property type="term" value="F:monooxygenase activity"/>
    <property type="evidence" value="ECO:0007669"/>
    <property type="project" value="TreeGrafter"/>
</dbReference>
<dbReference type="InterPro" id="IPR036188">
    <property type="entry name" value="FAD/NAD-bd_sf"/>
</dbReference>
<keyword evidence="1" id="KW-0560">Oxidoreductase</keyword>
<keyword evidence="6" id="KW-1185">Reference proteome</keyword>
<dbReference type="PANTHER" id="PTHR43539:SF23">
    <property type="entry name" value="FAD-DEPENDENT OXIDOREDUCTASE DOMAIN-CONTAINING PROTEIN 2"/>
    <property type="match status" value="1"/>
</dbReference>
<dbReference type="InterPro" id="IPR050982">
    <property type="entry name" value="Auxin_biosynth/cation_transpt"/>
</dbReference>
<name>A0A815LUX5_9BILA</name>
<dbReference type="EMBL" id="CAJNOH010005767">
    <property type="protein sequence ID" value="CAF1409070.1"/>
    <property type="molecule type" value="Genomic_DNA"/>
</dbReference>
<comment type="caution">
    <text evidence="3">The sequence shown here is derived from an EMBL/GenBank/DDBJ whole genome shotgun (WGS) entry which is preliminary data.</text>
</comment>
<dbReference type="AlphaFoldDB" id="A0A815LUX5"/>
<evidence type="ECO:0000313" key="6">
    <source>
        <dbReference type="Proteomes" id="UP000663870"/>
    </source>
</evidence>
<dbReference type="Proteomes" id="UP000663870">
    <property type="component" value="Unassembled WGS sequence"/>
</dbReference>
<dbReference type="Proteomes" id="UP000663854">
    <property type="component" value="Unassembled WGS sequence"/>
</dbReference>
<sequence>MKLFLLLILFIIDLILGFDRSQFHEYCIIGAGPAGLQLAYFLQKVKRDYIIYEKASQAGSFFIDYPRHRRLISINKRNTGEKNRKFNLRHDWNSLLSDDDHLRFTHRSKQLFPSADLMVDYLNDFYRYYNLHIQFNTTIKNLQPISEQTTTCDSKDCSFSSIARFRMNDQHDNRYTCGIVIVATGLFIPNIPLVDGIDLAVGYENLSL</sequence>
<dbReference type="GO" id="GO:0005788">
    <property type="term" value="C:endoplasmic reticulum lumen"/>
    <property type="evidence" value="ECO:0007669"/>
    <property type="project" value="TreeGrafter"/>
</dbReference>
<proteinExistence type="predicted"/>
<gene>
    <name evidence="4" type="ORF">JXQ802_LOCUS51280</name>
    <name evidence="3" type="ORF">PYM288_LOCUS35058</name>
</gene>
<evidence type="ECO:0000256" key="1">
    <source>
        <dbReference type="ARBA" id="ARBA00023002"/>
    </source>
</evidence>